<evidence type="ECO:0000256" key="1">
    <source>
        <dbReference type="ARBA" id="ARBA00004442"/>
    </source>
</evidence>
<evidence type="ECO:0000313" key="8">
    <source>
        <dbReference type="Proteomes" id="UP000002297"/>
    </source>
</evidence>
<dbReference type="SUPFAM" id="SSF48452">
    <property type="entry name" value="TPR-like"/>
    <property type="match status" value="1"/>
</dbReference>
<dbReference type="Proteomes" id="UP000002297">
    <property type="component" value="Chromosome"/>
</dbReference>
<comment type="similarity">
    <text evidence="2">Belongs to the SusD family.</text>
</comment>
<dbReference type="HOGENOM" id="CLU_015553_1_2_10"/>
<comment type="subcellular location">
    <subcellularLocation>
        <location evidence="1">Cell outer membrane</location>
    </subcellularLocation>
</comment>
<proteinExistence type="inferred from homology"/>
<evidence type="ECO:0000259" key="6">
    <source>
        <dbReference type="Pfam" id="PF07980"/>
    </source>
</evidence>
<dbReference type="EMBL" id="CP002046">
    <property type="protein sequence ID" value="EAP88101.1"/>
    <property type="molecule type" value="Genomic_DNA"/>
</dbReference>
<dbReference type="GO" id="GO:0009279">
    <property type="term" value="C:cell outer membrane"/>
    <property type="evidence" value="ECO:0007669"/>
    <property type="project" value="UniProtKB-SubCell"/>
</dbReference>
<reference evidence="7 8" key="1">
    <citation type="journal article" date="2010" name="J. Bacteriol.">
        <title>The complete genome sequence of Croceibacter atlanticus HTCC2559T.</title>
        <authorList>
            <person name="Oh H.M."/>
            <person name="Kang I."/>
            <person name="Ferriera S."/>
            <person name="Giovannoni S.J."/>
            <person name="Cho J.C."/>
        </authorList>
    </citation>
    <scope>NUCLEOTIDE SEQUENCE [LARGE SCALE GENOMIC DNA]</scope>
    <source>
        <strain evidence="8">ATCC BAA-628 / HTCC2559 / KCTC 12090</strain>
    </source>
</reference>
<evidence type="ECO:0000256" key="4">
    <source>
        <dbReference type="ARBA" id="ARBA00023136"/>
    </source>
</evidence>
<organism evidence="7 8">
    <name type="scientific">Croceibacter atlanticus (strain ATCC BAA-628 / JCM 21780 / CIP 108009 / IAM 15332 / KCTC 12090 / HTCC2559)</name>
    <dbReference type="NCBI Taxonomy" id="216432"/>
    <lineage>
        <taxon>Bacteria</taxon>
        <taxon>Pseudomonadati</taxon>
        <taxon>Bacteroidota</taxon>
        <taxon>Flavobacteriia</taxon>
        <taxon>Flavobacteriales</taxon>
        <taxon>Flavobacteriaceae</taxon>
        <taxon>Croceibacter</taxon>
    </lineage>
</organism>
<protein>
    <submittedName>
        <fullName evidence="7">Putative membrane protein</fullName>
    </submittedName>
</protein>
<dbReference type="Gene3D" id="1.25.40.390">
    <property type="match status" value="1"/>
</dbReference>
<keyword evidence="3" id="KW-0732">Signal</keyword>
<evidence type="ECO:0000256" key="2">
    <source>
        <dbReference type="ARBA" id="ARBA00006275"/>
    </source>
</evidence>
<dbReference type="Gene3D" id="1.10.3780.10">
    <property type="entry name" value="SusD-like"/>
    <property type="match status" value="1"/>
</dbReference>
<evidence type="ECO:0000313" key="7">
    <source>
        <dbReference type="EMBL" id="EAP88101.1"/>
    </source>
</evidence>
<dbReference type="STRING" id="216432.CA2559_05060"/>
<dbReference type="Pfam" id="PF07980">
    <property type="entry name" value="SusD_RagB"/>
    <property type="match status" value="1"/>
</dbReference>
<name>A3U784_CROAH</name>
<dbReference type="InterPro" id="IPR011990">
    <property type="entry name" value="TPR-like_helical_dom_sf"/>
</dbReference>
<gene>
    <name evidence="7" type="ordered locus">CA2559_05060</name>
</gene>
<keyword evidence="8" id="KW-1185">Reference proteome</keyword>
<feature type="domain" description="RagB/SusD" evidence="6">
    <location>
        <begin position="231"/>
        <end position="519"/>
    </location>
</feature>
<evidence type="ECO:0000256" key="5">
    <source>
        <dbReference type="ARBA" id="ARBA00023237"/>
    </source>
</evidence>
<dbReference type="KEGG" id="cat:CA2559_05060"/>
<dbReference type="eggNOG" id="COG3637">
    <property type="taxonomic scope" value="Bacteria"/>
</dbReference>
<keyword evidence="4" id="KW-0472">Membrane</keyword>
<accession>A3U784</accession>
<dbReference type="InterPro" id="IPR012944">
    <property type="entry name" value="SusD_RagB_dom"/>
</dbReference>
<dbReference type="AlphaFoldDB" id="A3U784"/>
<keyword evidence="5" id="KW-0998">Cell outer membrane</keyword>
<sequence>MTTSCEGDLDVTPNDPELLLEDEFFADSNSYTSLLAGVYANLSLSGLSGAGSSNIGGLDAGTGQYIRGLYNLQNLSTDESIFTFENDPGIRGIQRGTWDAENPLILGVFARASFSVTLANEFLRQTTDELLDSRGVSDDLRQDITQFRAEARVLRALSYYHLLDMFGKAAFVTENDVIGSATPPQEIVGEELFNFIETELLEAQTDLAPALQNEYGRADQGVAKMILAKLYLNAEVYTGTNRYTDCLNICEELIGSGYTLTPNYLDNFLADNNTNGAQNEIMLPSVNDGLFAQNFGGTTILVQGQVGKMEQNGESLGVSAGGFGGLFRLRREFSQLFEDGLYNNDQRNSLITSGRPISVQPVSEGNNGYILTKYSNRTSTGEQGSDLTFSDADFPIFRFADVYLMYAEAHLRGGGGSLDLAVGYINELRERAFGSTQGNITNSQLTLDFIIDERARELHWEGHRRQDLIRFGLFTGNQYVWEYKGDSPDGASIEATRTLYPIPSSSIATNPNLIQNPGY</sequence>
<dbReference type="CDD" id="cd08977">
    <property type="entry name" value="SusD"/>
    <property type="match status" value="1"/>
</dbReference>
<evidence type="ECO:0000256" key="3">
    <source>
        <dbReference type="ARBA" id="ARBA00022729"/>
    </source>
</evidence>
<dbReference type="Gene3D" id="1.25.40.10">
    <property type="entry name" value="Tetratricopeptide repeat domain"/>
    <property type="match status" value="1"/>
</dbReference>